<proteinExistence type="predicted"/>
<dbReference type="HOGENOM" id="CLU_3198435_0_0_3"/>
<name>B4VJ12_9CYAN</name>
<gene>
    <name evidence="1" type="ORF">MC7420_7784</name>
    <name evidence="2" type="ORF">MC7420_7901</name>
</gene>
<dbReference type="EMBL" id="DS989842">
    <property type="protein sequence ID" value="EDX78163.1"/>
    <property type="molecule type" value="Genomic_DNA"/>
</dbReference>
<dbReference type="EMBL" id="DS989842">
    <property type="protein sequence ID" value="EDX78046.1"/>
    <property type="molecule type" value="Genomic_DNA"/>
</dbReference>
<protein>
    <submittedName>
        <fullName evidence="2">Uncharacterized protein</fullName>
    </submittedName>
</protein>
<evidence type="ECO:0000313" key="2">
    <source>
        <dbReference type="EMBL" id="EDX78163.1"/>
    </source>
</evidence>
<reference evidence="2 3" key="1">
    <citation type="submission" date="2008-07" db="EMBL/GenBank/DDBJ databases">
        <authorList>
            <person name="Tandeau de Marsac N."/>
            <person name="Ferriera S."/>
            <person name="Johnson J."/>
            <person name="Kravitz S."/>
            <person name="Beeson K."/>
            <person name="Sutton G."/>
            <person name="Rogers Y.-H."/>
            <person name="Friedman R."/>
            <person name="Frazier M."/>
            <person name="Venter J.C."/>
        </authorList>
    </citation>
    <scope>NUCLEOTIDE SEQUENCE [LARGE SCALE GENOMIC DNA]</scope>
    <source>
        <strain evidence="2 3">PCC 7420</strain>
    </source>
</reference>
<evidence type="ECO:0000313" key="3">
    <source>
        <dbReference type="Proteomes" id="UP000003835"/>
    </source>
</evidence>
<keyword evidence="3" id="KW-1185">Reference proteome</keyword>
<organism evidence="2 3">
    <name type="scientific">Coleofasciculus chthonoplastes PCC 7420</name>
    <dbReference type="NCBI Taxonomy" id="118168"/>
    <lineage>
        <taxon>Bacteria</taxon>
        <taxon>Bacillati</taxon>
        <taxon>Cyanobacteriota</taxon>
        <taxon>Cyanophyceae</taxon>
        <taxon>Coleofasciculales</taxon>
        <taxon>Coleofasciculaceae</taxon>
        <taxon>Coleofasciculus</taxon>
    </lineage>
</organism>
<dbReference type="Proteomes" id="UP000003835">
    <property type="component" value="Unassembled WGS sequence"/>
</dbReference>
<sequence>MPPNPPYVTNVNKKYQSIVGAGLGTQLGGLTITEQQNPPFIQWRF</sequence>
<dbReference type="STRING" id="118168.MC7420_7784"/>
<evidence type="ECO:0000313" key="1">
    <source>
        <dbReference type="EMBL" id="EDX78046.1"/>
    </source>
</evidence>
<accession>B4VJ12</accession>
<dbReference type="AlphaFoldDB" id="B4VJ12"/>